<dbReference type="PROSITE" id="PS51257">
    <property type="entry name" value="PROKAR_LIPOPROTEIN"/>
    <property type="match status" value="1"/>
</dbReference>
<evidence type="ECO:0000313" key="2">
    <source>
        <dbReference type="Proteomes" id="UP001500459"/>
    </source>
</evidence>
<proteinExistence type="predicted"/>
<dbReference type="RefSeq" id="WP_344929722.1">
    <property type="nucleotide sequence ID" value="NZ_BAABCW010000019.1"/>
</dbReference>
<gene>
    <name evidence="1" type="ORF">GCM10022393_35460</name>
</gene>
<name>A0ABP6UT18_9FLAO</name>
<dbReference type="Proteomes" id="UP001500459">
    <property type="component" value="Unassembled WGS sequence"/>
</dbReference>
<organism evidence="1 2">
    <name type="scientific">Aquimarina addita</name>
    <dbReference type="NCBI Taxonomy" id="870485"/>
    <lineage>
        <taxon>Bacteria</taxon>
        <taxon>Pseudomonadati</taxon>
        <taxon>Bacteroidota</taxon>
        <taxon>Flavobacteriia</taxon>
        <taxon>Flavobacteriales</taxon>
        <taxon>Flavobacteriaceae</taxon>
        <taxon>Aquimarina</taxon>
    </lineage>
</organism>
<evidence type="ECO:0000313" key="1">
    <source>
        <dbReference type="EMBL" id="GAA3518251.1"/>
    </source>
</evidence>
<dbReference type="EMBL" id="BAABCW010000019">
    <property type="protein sequence ID" value="GAA3518251.1"/>
    <property type="molecule type" value="Genomic_DNA"/>
</dbReference>
<sequence>MYRYIYLLIIILTITGCSEGDIIDVSINFDGELQNCSNDIDNTFVFYKVDADNKRTLSLSFTSTTYDSTPDSISTDNEPTVITLDETDNILIYREFETAINGSTYFCASVPPSMNEISEEYTSTDGTAEISLEVFNDDDPNNIVYQRTITLKNITFIGDDIEIRREELLLGSDTQVVIPQ</sequence>
<protein>
    <submittedName>
        <fullName evidence="1">Uncharacterized protein</fullName>
    </submittedName>
</protein>
<keyword evidence="2" id="KW-1185">Reference proteome</keyword>
<reference evidence="2" key="1">
    <citation type="journal article" date="2019" name="Int. J. Syst. Evol. Microbiol.">
        <title>The Global Catalogue of Microorganisms (GCM) 10K type strain sequencing project: providing services to taxonomists for standard genome sequencing and annotation.</title>
        <authorList>
            <consortium name="The Broad Institute Genomics Platform"/>
            <consortium name="The Broad Institute Genome Sequencing Center for Infectious Disease"/>
            <person name="Wu L."/>
            <person name="Ma J."/>
        </authorList>
    </citation>
    <scope>NUCLEOTIDE SEQUENCE [LARGE SCALE GENOMIC DNA]</scope>
    <source>
        <strain evidence="2">JCM 17106</strain>
    </source>
</reference>
<accession>A0ABP6UT18</accession>
<comment type="caution">
    <text evidence="1">The sequence shown here is derived from an EMBL/GenBank/DDBJ whole genome shotgun (WGS) entry which is preliminary data.</text>
</comment>